<dbReference type="GO" id="GO:0005737">
    <property type="term" value="C:cytoplasm"/>
    <property type="evidence" value="ECO:0007669"/>
    <property type="project" value="UniProtKB-SubCell"/>
</dbReference>
<feature type="compositionally biased region" description="Low complexity" evidence="11">
    <location>
        <begin position="928"/>
        <end position="944"/>
    </location>
</feature>
<evidence type="ECO:0000256" key="9">
    <source>
        <dbReference type="ARBA" id="ARBA00022840"/>
    </source>
</evidence>
<evidence type="ECO:0000313" key="14">
    <source>
        <dbReference type="Proteomes" id="UP000541558"/>
    </source>
</evidence>
<feature type="compositionally biased region" description="Low complexity" evidence="11">
    <location>
        <begin position="902"/>
        <end position="919"/>
    </location>
</feature>
<feature type="region of interest" description="Disordered" evidence="11">
    <location>
        <begin position="138"/>
        <end position="286"/>
    </location>
</feature>
<dbReference type="SUPFAM" id="SSF56112">
    <property type="entry name" value="Protein kinase-like (PK-like)"/>
    <property type="match status" value="1"/>
</dbReference>
<feature type="binding site" evidence="10">
    <location>
        <position position="503"/>
    </location>
    <ligand>
        <name>ATP</name>
        <dbReference type="ChEBI" id="CHEBI:30616"/>
    </ligand>
</feature>
<gene>
    <name evidence="13" type="ORF">D9611_000378</name>
</gene>
<evidence type="ECO:0000256" key="3">
    <source>
        <dbReference type="ARBA" id="ARBA00022490"/>
    </source>
</evidence>
<comment type="similarity">
    <text evidence="2">Belongs to the protein kinase superfamily. CMGC Ser/Thr protein kinase family. MNB/DYRK subfamily.</text>
</comment>
<evidence type="ECO:0000256" key="5">
    <source>
        <dbReference type="ARBA" id="ARBA00022553"/>
    </source>
</evidence>
<evidence type="ECO:0000313" key="13">
    <source>
        <dbReference type="EMBL" id="KAF5325672.1"/>
    </source>
</evidence>
<feature type="compositionally biased region" description="Polar residues" evidence="11">
    <location>
        <begin position="251"/>
        <end position="266"/>
    </location>
</feature>
<dbReference type="Gene3D" id="1.10.510.10">
    <property type="entry name" value="Transferase(Phosphotransferase) domain 1"/>
    <property type="match status" value="1"/>
</dbReference>
<comment type="caution">
    <text evidence="13">The sequence shown here is derived from an EMBL/GenBank/DDBJ whole genome shotgun (WGS) entry which is preliminary data.</text>
</comment>
<dbReference type="InterPro" id="IPR011009">
    <property type="entry name" value="Kinase-like_dom_sf"/>
</dbReference>
<dbReference type="Proteomes" id="UP000541558">
    <property type="component" value="Unassembled WGS sequence"/>
</dbReference>
<dbReference type="Pfam" id="PF00069">
    <property type="entry name" value="Pkinase"/>
    <property type="match status" value="1"/>
</dbReference>
<dbReference type="SMART" id="SM00220">
    <property type="entry name" value="S_TKc"/>
    <property type="match status" value="1"/>
</dbReference>
<sequence length="1277" mass="139445">MSESELYMQDPNESFDLPRWQTQVDPISSSSSAQAAHGAQASYLYSGPPPPPPHALTPSSPQRIQPLHQNTTGPSRQPRISQLLEQEHAIAPPSSQFAAGPQTTLSRSTSLGGANANNIASRIRRHPQPDDIEAFSADTSTMASSRQTQQVSQNSFYSPSVGYQGQSISSNPSTTSPPDSYNDMYYNGSTSHPPKRLQDATVVANRSGRSPHRGAHTPNSTGLLDPYVQQSQYSPTSAAYSYGSAPPLDRAQSSVYQTHSRTNSQLKAEASTPPIPPYGSQNQGHHVNNYSSSYSLDSSPHLAAQVNSHLTGGPNIKASISTPSTPMSYMPSTTPGSHYYPQDQSMVVDPPKRRSVGFRRARNSHDLQPRLDVLPGSRRMGPDGAYLSVSPFTSVSSVSLIFTFAYKPLRQITTNILDTYRICNPAFRYESTHNPRRVLTKPSKPVHNDGFDNEDFDYILYVNDWLGTEEGHKYLILDILGQGTFGQVVKCQNMKTHEIVAVKVVKNKPAYFNQSMMEVTILEMLNKTCDPNDEHHILRLRDSFIHRSHLCLVFELLSSNLYELIKQNQFQGLSTQLVKVFMGQLLDALTVLKEARLIHCDLKPENILLKSLQSPGIKVIDFGSACHERQTVYTYIQSRFYRSPEVLLGMSYTAAIDMWSLGCIAVELFLGLPLFPGTSEYNQLTRIIEMLGMPPQSMLNLGKQTNQFFDSFETWNNQTSQNEKHYRLKSIDQYSREHNTNEQPGKQYFKATSLPEIINTAPLPQNKSSRSNHEMEKELNHRAAFIDFCKGLLDLNPITRWTPQQARFHPFITGEKFTKPFVPDNMHITAQRHAAETNAVSTPATDPKRPYGGLVPAQSKGARAYPDAATYNHHLAQHQAYTAAQASQAATTFRNPYINPQNVQQQQQHAPPQQSSNASYSGGTASESYQPSQSQGQQYSGQYAPPVPGPPAHHTLPHPASSGQLSSGSSAASQYPTHSSNANIGAGGQLSGTSGGSYYPNQQRARATTVNQMDSGVPPALARLQHMNQDIIGGRNALTPVLNRDDAMREWERRQSGKPPAAQPYQPLEYLQQQAELVGSGGAPMNWNNAAHHARYQAAAPSKLQHSYQPHTIMVDDDSNGGGGNSGGASARRDVVMQNVRAAARSGDSAGAMYSGSAVPAMISSPPQAYTGSGQAPTSSGTRYTASYGQPTHSSSTGGAGPNAGGGYDYMPMAGEQYQGYSVNTTGGASRHVPANAGQPAPPSFYGAGVVPAGAQQQRNPFNIAPEAQPKDTRWQR</sequence>
<dbReference type="GO" id="GO:0004674">
    <property type="term" value="F:protein serine/threonine kinase activity"/>
    <property type="evidence" value="ECO:0007669"/>
    <property type="project" value="UniProtKB-KW"/>
</dbReference>
<keyword evidence="7 10" id="KW-0547">Nucleotide-binding</keyword>
<dbReference type="GO" id="GO:0005634">
    <property type="term" value="C:nucleus"/>
    <property type="evidence" value="ECO:0007669"/>
    <property type="project" value="TreeGrafter"/>
</dbReference>
<feature type="domain" description="Protein kinase" evidence="12">
    <location>
        <begin position="474"/>
        <end position="812"/>
    </location>
</feature>
<feature type="region of interest" description="Disordered" evidence="11">
    <location>
        <begin position="1"/>
        <end position="113"/>
    </location>
</feature>
<dbReference type="PROSITE" id="PS00107">
    <property type="entry name" value="PROTEIN_KINASE_ATP"/>
    <property type="match status" value="1"/>
</dbReference>
<keyword evidence="9 10" id="KW-0067">ATP-binding</keyword>
<evidence type="ECO:0000256" key="7">
    <source>
        <dbReference type="ARBA" id="ARBA00022741"/>
    </source>
</evidence>
<feature type="compositionally biased region" description="Low complexity" evidence="11">
    <location>
        <begin position="28"/>
        <end position="42"/>
    </location>
</feature>
<feature type="compositionally biased region" description="Polar residues" evidence="11">
    <location>
        <begin position="1166"/>
        <end position="1197"/>
    </location>
</feature>
<feature type="compositionally biased region" description="Polar residues" evidence="11">
    <location>
        <begin position="138"/>
        <end position="166"/>
    </location>
</feature>
<name>A0A8H5BNZ9_9AGAR</name>
<keyword evidence="4" id="KW-0723">Serine/threonine-protein kinase</keyword>
<protein>
    <recommendedName>
        <fullName evidence="12">Protein kinase domain-containing protein</fullName>
    </recommendedName>
</protein>
<dbReference type="InterPro" id="IPR017441">
    <property type="entry name" value="Protein_kinase_ATP_BS"/>
</dbReference>
<organism evidence="13 14">
    <name type="scientific">Ephemerocybe angulata</name>
    <dbReference type="NCBI Taxonomy" id="980116"/>
    <lineage>
        <taxon>Eukaryota</taxon>
        <taxon>Fungi</taxon>
        <taxon>Dikarya</taxon>
        <taxon>Basidiomycota</taxon>
        <taxon>Agaricomycotina</taxon>
        <taxon>Agaricomycetes</taxon>
        <taxon>Agaricomycetidae</taxon>
        <taxon>Agaricales</taxon>
        <taxon>Agaricineae</taxon>
        <taxon>Psathyrellaceae</taxon>
        <taxon>Ephemerocybe</taxon>
    </lineage>
</organism>
<feature type="region of interest" description="Disordered" evidence="11">
    <location>
        <begin position="834"/>
        <end position="859"/>
    </location>
</feature>
<dbReference type="PROSITE" id="PS50011">
    <property type="entry name" value="PROTEIN_KINASE_DOM"/>
    <property type="match status" value="1"/>
</dbReference>
<evidence type="ECO:0000256" key="10">
    <source>
        <dbReference type="PROSITE-ProRule" id="PRU10141"/>
    </source>
</evidence>
<dbReference type="InterPro" id="IPR008271">
    <property type="entry name" value="Ser/Thr_kinase_AS"/>
</dbReference>
<evidence type="ECO:0000256" key="11">
    <source>
        <dbReference type="SAM" id="MobiDB-lite"/>
    </source>
</evidence>
<feature type="region of interest" description="Disordered" evidence="11">
    <location>
        <begin position="1229"/>
        <end position="1277"/>
    </location>
</feature>
<feature type="compositionally biased region" description="Low complexity" evidence="11">
    <location>
        <begin position="960"/>
        <end position="974"/>
    </location>
</feature>
<dbReference type="AlphaFoldDB" id="A0A8H5BNZ9"/>
<dbReference type="FunFam" id="3.30.200.20:FF:000087">
    <property type="entry name" value="Dual specificity tyrosine-phosphorylation-regulated kinase 1A"/>
    <property type="match status" value="1"/>
</dbReference>
<dbReference type="PROSITE" id="PS00108">
    <property type="entry name" value="PROTEIN_KINASE_ST"/>
    <property type="match status" value="1"/>
</dbReference>
<evidence type="ECO:0000256" key="2">
    <source>
        <dbReference type="ARBA" id="ARBA00008867"/>
    </source>
</evidence>
<evidence type="ECO:0000256" key="6">
    <source>
        <dbReference type="ARBA" id="ARBA00022679"/>
    </source>
</evidence>
<dbReference type="GO" id="GO:0004713">
    <property type="term" value="F:protein tyrosine kinase activity"/>
    <property type="evidence" value="ECO:0007669"/>
    <property type="project" value="TreeGrafter"/>
</dbReference>
<evidence type="ECO:0000256" key="1">
    <source>
        <dbReference type="ARBA" id="ARBA00004496"/>
    </source>
</evidence>
<keyword evidence="8" id="KW-0418">Kinase</keyword>
<feature type="compositionally biased region" description="Gly residues" evidence="11">
    <location>
        <begin position="985"/>
        <end position="995"/>
    </location>
</feature>
<feature type="compositionally biased region" description="Polar residues" evidence="11">
    <location>
        <begin position="93"/>
        <end position="113"/>
    </location>
</feature>
<feature type="compositionally biased region" description="Polar residues" evidence="11">
    <location>
        <begin position="57"/>
        <end position="84"/>
    </location>
</feature>
<accession>A0A8H5BNZ9</accession>
<dbReference type="CDD" id="cd14212">
    <property type="entry name" value="PKc_YAK1"/>
    <property type="match status" value="1"/>
</dbReference>
<dbReference type="Gene3D" id="3.30.200.20">
    <property type="entry name" value="Phosphorylase Kinase, domain 1"/>
    <property type="match status" value="1"/>
</dbReference>
<dbReference type="InterPro" id="IPR050494">
    <property type="entry name" value="Ser_Thr_dual-spec_kinase"/>
</dbReference>
<dbReference type="FunFam" id="1.10.510.10:FF:000380">
    <property type="entry name" value="Serine/threonine-protein kinase ppk15"/>
    <property type="match status" value="1"/>
</dbReference>
<dbReference type="GO" id="GO:0005524">
    <property type="term" value="F:ATP binding"/>
    <property type="evidence" value="ECO:0007669"/>
    <property type="project" value="UniProtKB-UniRule"/>
</dbReference>
<keyword evidence="14" id="KW-1185">Reference proteome</keyword>
<keyword evidence="5" id="KW-0597">Phosphoprotein</keyword>
<dbReference type="PANTHER" id="PTHR24058">
    <property type="entry name" value="DUAL SPECIFICITY PROTEIN KINASE"/>
    <property type="match status" value="1"/>
</dbReference>
<dbReference type="PANTHER" id="PTHR24058:SF17">
    <property type="entry name" value="HOMEODOMAIN INTERACTING PROTEIN KINASE, ISOFORM D"/>
    <property type="match status" value="1"/>
</dbReference>
<comment type="subcellular location">
    <subcellularLocation>
        <location evidence="1">Cytoplasm</location>
    </subcellularLocation>
</comment>
<feature type="compositionally biased region" description="Low complexity" evidence="11">
    <location>
        <begin position="167"/>
        <end position="183"/>
    </location>
</feature>
<feature type="compositionally biased region" description="Polar residues" evidence="11">
    <location>
        <begin position="217"/>
        <end position="239"/>
    </location>
</feature>
<reference evidence="13 14" key="1">
    <citation type="journal article" date="2020" name="ISME J.">
        <title>Uncovering the hidden diversity of litter-decomposition mechanisms in mushroom-forming fungi.</title>
        <authorList>
            <person name="Floudas D."/>
            <person name="Bentzer J."/>
            <person name="Ahren D."/>
            <person name="Johansson T."/>
            <person name="Persson P."/>
            <person name="Tunlid A."/>
        </authorList>
    </citation>
    <scope>NUCLEOTIDE SEQUENCE [LARGE SCALE GENOMIC DNA]</scope>
    <source>
        <strain evidence="13 14">CBS 175.51</strain>
    </source>
</reference>
<evidence type="ECO:0000256" key="8">
    <source>
        <dbReference type="ARBA" id="ARBA00022777"/>
    </source>
</evidence>
<proteinExistence type="inferred from homology"/>
<feature type="region of interest" description="Disordered" evidence="11">
    <location>
        <begin position="1166"/>
        <end position="1203"/>
    </location>
</feature>
<dbReference type="EMBL" id="JAACJK010000163">
    <property type="protein sequence ID" value="KAF5325672.1"/>
    <property type="molecule type" value="Genomic_DNA"/>
</dbReference>
<dbReference type="OrthoDB" id="9332038at2759"/>
<feature type="region of interest" description="Disordered" evidence="11">
    <location>
        <begin position="902"/>
        <end position="1001"/>
    </location>
</feature>
<evidence type="ECO:0000259" key="12">
    <source>
        <dbReference type="PROSITE" id="PS50011"/>
    </source>
</evidence>
<evidence type="ECO:0000256" key="4">
    <source>
        <dbReference type="ARBA" id="ARBA00022527"/>
    </source>
</evidence>
<keyword evidence="6" id="KW-0808">Transferase</keyword>
<keyword evidence="3" id="KW-0963">Cytoplasm</keyword>
<dbReference type="InterPro" id="IPR000719">
    <property type="entry name" value="Prot_kinase_dom"/>
</dbReference>